<comment type="caution">
    <text evidence="9">The sequence shown here is derived from an EMBL/GenBank/DDBJ whole genome shotgun (WGS) entry which is preliminary data.</text>
</comment>
<gene>
    <name evidence="9" type="ORF">B0I27_105282</name>
</gene>
<dbReference type="PANTHER" id="PTHR19136:SF81">
    <property type="entry name" value="MOLYBDENUM COFACTOR GUANYLYLTRANSFERASE"/>
    <property type="match status" value="1"/>
</dbReference>
<dbReference type="CDD" id="cd02503">
    <property type="entry name" value="MobA"/>
    <property type="match status" value="1"/>
</dbReference>
<dbReference type="RefSeq" id="WP_181276749.1">
    <property type="nucleotide sequence ID" value="NZ_PVTH01000005.1"/>
</dbReference>
<protein>
    <submittedName>
        <fullName evidence="9">Molybdopterin-guanine dinucleotide biosynthesis protein A</fullName>
    </submittedName>
</protein>
<dbReference type="PANTHER" id="PTHR19136">
    <property type="entry name" value="MOLYBDENUM COFACTOR GUANYLYLTRANSFERASE"/>
    <property type="match status" value="1"/>
</dbReference>
<reference evidence="9 10" key="1">
    <citation type="submission" date="2018-03" db="EMBL/GenBank/DDBJ databases">
        <title>Genomic Encyclopedia of Type Strains, Phase III (KMG-III): the genomes of soil and plant-associated and newly described type strains.</title>
        <authorList>
            <person name="Whitman W."/>
        </authorList>
    </citation>
    <scope>NUCLEOTIDE SEQUENCE [LARGE SCALE GENOMIC DNA]</scope>
    <source>
        <strain evidence="9 10">CGMCC 1.9313</strain>
    </source>
</reference>
<sequence length="190" mass="20654">MMLGVVLCGGESKRMGSDKGLLPADGESWAERAASKLSKLNIPVVLSVNAAQLESYGPVFAPSELVVDTVDARGPLKGLLSVHKAHPDKDVLVLACDMLDIDFSTLQVLKQAYETTEGAFDYYVYEKDEFIEPLCAIYPGRTLQSLHTILVSGALPSFSLQRLIPGSNYKSIAIPDDQKFANYNANNPFV</sequence>
<proteinExistence type="predicted"/>
<dbReference type="GO" id="GO:0006777">
    <property type="term" value="P:Mo-molybdopterin cofactor biosynthetic process"/>
    <property type="evidence" value="ECO:0007669"/>
    <property type="project" value="UniProtKB-KW"/>
</dbReference>
<keyword evidence="4" id="KW-0547">Nucleotide-binding</keyword>
<keyword evidence="5" id="KW-0460">Magnesium</keyword>
<keyword evidence="2" id="KW-0808">Transferase</keyword>
<dbReference type="SUPFAM" id="SSF53448">
    <property type="entry name" value="Nucleotide-diphospho-sugar transferases"/>
    <property type="match status" value="1"/>
</dbReference>
<dbReference type="Gene3D" id="3.90.550.10">
    <property type="entry name" value="Spore Coat Polysaccharide Biosynthesis Protein SpsA, Chain A"/>
    <property type="match status" value="1"/>
</dbReference>
<dbReference type="EMBL" id="PVTH01000005">
    <property type="protein sequence ID" value="PRY52813.1"/>
    <property type="molecule type" value="Genomic_DNA"/>
</dbReference>
<keyword evidence="7" id="KW-0501">Molybdenum cofactor biosynthesis</keyword>
<organism evidence="9 10">
    <name type="scientific">Arcticibacter pallidicorallinus</name>
    <dbReference type="NCBI Taxonomy" id="1259464"/>
    <lineage>
        <taxon>Bacteria</taxon>
        <taxon>Pseudomonadati</taxon>
        <taxon>Bacteroidota</taxon>
        <taxon>Sphingobacteriia</taxon>
        <taxon>Sphingobacteriales</taxon>
        <taxon>Sphingobacteriaceae</taxon>
        <taxon>Arcticibacter</taxon>
    </lineage>
</organism>
<keyword evidence="6" id="KW-0342">GTP-binding</keyword>
<keyword evidence="3" id="KW-0479">Metal-binding</keyword>
<dbReference type="AlphaFoldDB" id="A0A2T0U4F8"/>
<feature type="domain" description="MobA-like NTP transferase" evidence="8">
    <location>
        <begin position="4"/>
        <end position="150"/>
    </location>
</feature>
<dbReference type="InterPro" id="IPR013482">
    <property type="entry name" value="Molybde_CF_guanTrfase"/>
</dbReference>
<accession>A0A2T0U4F8</accession>
<evidence type="ECO:0000256" key="5">
    <source>
        <dbReference type="ARBA" id="ARBA00022842"/>
    </source>
</evidence>
<evidence type="ECO:0000256" key="4">
    <source>
        <dbReference type="ARBA" id="ARBA00022741"/>
    </source>
</evidence>
<dbReference type="Proteomes" id="UP000238034">
    <property type="component" value="Unassembled WGS sequence"/>
</dbReference>
<name>A0A2T0U4F8_9SPHI</name>
<keyword evidence="10" id="KW-1185">Reference proteome</keyword>
<evidence type="ECO:0000313" key="9">
    <source>
        <dbReference type="EMBL" id="PRY52813.1"/>
    </source>
</evidence>
<evidence type="ECO:0000256" key="7">
    <source>
        <dbReference type="ARBA" id="ARBA00023150"/>
    </source>
</evidence>
<evidence type="ECO:0000313" key="10">
    <source>
        <dbReference type="Proteomes" id="UP000238034"/>
    </source>
</evidence>
<dbReference type="GO" id="GO:0005525">
    <property type="term" value="F:GTP binding"/>
    <property type="evidence" value="ECO:0007669"/>
    <property type="project" value="UniProtKB-KW"/>
</dbReference>
<dbReference type="GO" id="GO:0046872">
    <property type="term" value="F:metal ion binding"/>
    <property type="evidence" value="ECO:0007669"/>
    <property type="project" value="UniProtKB-KW"/>
</dbReference>
<evidence type="ECO:0000256" key="3">
    <source>
        <dbReference type="ARBA" id="ARBA00022723"/>
    </source>
</evidence>
<dbReference type="GO" id="GO:0016779">
    <property type="term" value="F:nucleotidyltransferase activity"/>
    <property type="evidence" value="ECO:0007669"/>
    <property type="project" value="UniProtKB-ARBA"/>
</dbReference>
<evidence type="ECO:0000256" key="2">
    <source>
        <dbReference type="ARBA" id="ARBA00022679"/>
    </source>
</evidence>
<evidence type="ECO:0000256" key="1">
    <source>
        <dbReference type="ARBA" id="ARBA00022490"/>
    </source>
</evidence>
<dbReference type="InterPro" id="IPR029044">
    <property type="entry name" value="Nucleotide-diphossugar_trans"/>
</dbReference>
<dbReference type="Pfam" id="PF12804">
    <property type="entry name" value="NTP_transf_3"/>
    <property type="match status" value="1"/>
</dbReference>
<evidence type="ECO:0000259" key="8">
    <source>
        <dbReference type="Pfam" id="PF12804"/>
    </source>
</evidence>
<keyword evidence="1" id="KW-0963">Cytoplasm</keyword>
<dbReference type="InterPro" id="IPR025877">
    <property type="entry name" value="MobA-like_NTP_Trfase"/>
</dbReference>
<evidence type="ECO:0000256" key="6">
    <source>
        <dbReference type="ARBA" id="ARBA00023134"/>
    </source>
</evidence>